<evidence type="ECO:0000313" key="1">
    <source>
        <dbReference type="EMBL" id="SDP36059.1"/>
    </source>
</evidence>
<gene>
    <name evidence="1" type="ORF">SAMN05216366_11537</name>
</gene>
<dbReference type="PANTHER" id="PTHR43300:SF11">
    <property type="entry name" value="ACETYLTRANSFERASE RV3034C-RELATED"/>
    <property type="match status" value="1"/>
</dbReference>
<dbReference type="AlphaFoldDB" id="A0A1H0S392"/>
<accession>A0A1H0S392</accession>
<proteinExistence type="predicted"/>
<reference evidence="1 2" key="1">
    <citation type="submission" date="2016-10" db="EMBL/GenBank/DDBJ databases">
        <authorList>
            <person name="de Groot N.N."/>
        </authorList>
    </citation>
    <scope>NUCLEOTIDE SEQUENCE [LARGE SCALE GENOMIC DNA]</scope>
    <source>
        <strain evidence="1 2">S137</strain>
    </source>
</reference>
<dbReference type="InterPro" id="IPR011004">
    <property type="entry name" value="Trimer_LpxA-like_sf"/>
</dbReference>
<dbReference type="GO" id="GO:0016740">
    <property type="term" value="F:transferase activity"/>
    <property type="evidence" value="ECO:0007669"/>
    <property type="project" value="UniProtKB-KW"/>
</dbReference>
<dbReference type="CDD" id="cd03349">
    <property type="entry name" value="LbH_XAT"/>
    <property type="match status" value="1"/>
</dbReference>
<dbReference type="PANTHER" id="PTHR43300">
    <property type="entry name" value="ACETYLTRANSFERASE"/>
    <property type="match status" value="1"/>
</dbReference>
<dbReference type="Proteomes" id="UP000182412">
    <property type="component" value="Unassembled WGS sequence"/>
</dbReference>
<keyword evidence="1" id="KW-0808">Transferase</keyword>
<name>A0A1H0S392_SELRU</name>
<dbReference type="RefSeq" id="WP_074572291.1">
    <property type="nucleotide sequence ID" value="NZ_FNJQ01000015.1"/>
</dbReference>
<dbReference type="Gene3D" id="2.160.10.10">
    <property type="entry name" value="Hexapeptide repeat proteins"/>
    <property type="match status" value="1"/>
</dbReference>
<dbReference type="EMBL" id="FNJQ01000015">
    <property type="protein sequence ID" value="SDP36059.1"/>
    <property type="molecule type" value="Genomic_DNA"/>
</dbReference>
<dbReference type="InterPro" id="IPR050179">
    <property type="entry name" value="Trans_hexapeptide_repeat"/>
</dbReference>
<dbReference type="SUPFAM" id="SSF51161">
    <property type="entry name" value="Trimeric LpxA-like enzymes"/>
    <property type="match status" value="1"/>
</dbReference>
<evidence type="ECO:0000313" key="2">
    <source>
        <dbReference type="Proteomes" id="UP000182412"/>
    </source>
</evidence>
<organism evidence="1 2">
    <name type="scientific">Selenomonas ruminantium</name>
    <dbReference type="NCBI Taxonomy" id="971"/>
    <lineage>
        <taxon>Bacteria</taxon>
        <taxon>Bacillati</taxon>
        <taxon>Bacillota</taxon>
        <taxon>Negativicutes</taxon>
        <taxon>Selenomonadales</taxon>
        <taxon>Selenomonadaceae</taxon>
        <taxon>Selenomonas</taxon>
    </lineage>
</organism>
<dbReference type="OrthoDB" id="9801697at2"/>
<protein>
    <submittedName>
        <fullName evidence="1">Acetyltransferase (Isoleucine patch superfamily)</fullName>
    </submittedName>
</protein>
<sequence>MGKQCYEYRVILVYIGDDFPPETLKKINGMEDEGLIKICAVIKPEGNGLVLSVIDGDKELIIDYVFLLTNKYQVGKNIIKQWNPSIPDERIIDARIFGVEGLVLERFLQEKVAIVPLPKMDLNSHQSIIGENTHAIYPKVYTDGYRKIAIGRKSYFSGRIEWGWRDGPAEIKVGDFTSVAWNCVYELGLNGQHDYHRVTTWDYGVLDWWEDFDVKTDVGYLEIGSDVWIGRGCRFKVNGRLIIGDGAVIASDSVVVSNVPPFAIVGGNPAKIIKYRFKEDIVKKMMKIKWWEWDIDKIQLNIKYFSDPEKFVERFFRE</sequence>